<dbReference type="Proteomes" id="UP001565219">
    <property type="component" value="Unassembled WGS sequence"/>
</dbReference>
<proteinExistence type="predicted"/>
<comment type="caution">
    <text evidence="1">The sequence shown here is derived from an EMBL/GenBank/DDBJ whole genome shotgun (WGS) entry which is preliminary data.</text>
</comment>
<dbReference type="EMBL" id="JBCLTR010000019">
    <property type="protein sequence ID" value="MEY8634438.1"/>
    <property type="molecule type" value="Genomic_DNA"/>
</dbReference>
<organism evidence="1 2">
    <name type="scientific">Anaerostipes hominis</name>
    <name type="common">ex Lee et al. 2021</name>
    <dbReference type="NCBI Taxonomy" id="2025494"/>
    <lineage>
        <taxon>Bacteria</taxon>
        <taxon>Bacillati</taxon>
        <taxon>Bacillota</taxon>
        <taxon>Clostridia</taxon>
        <taxon>Lachnospirales</taxon>
        <taxon>Lachnospiraceae</taxon>
        <taxon>Anaerostipes</taxon>
    </lineage>
</organism>
<protein>
    <submittedName>
        <fullName evidence="1">ATP-binding protein</fullName>
    </submittedName>
</protein>
<dbReference type="InterPro" id="IPR036890">
    <property type="entry name" value="HATPase_C_sf"/>
</dbReference>
<accession>A0ABV4DIU9</accession>
<evidence type="ECO:0000313" key="2">
    <source>
        <dbReference type="Proteomes" id="UP001565219"/>
    </source>
</evidence>
<dbReference type="RefSeq" id="WP_235824630.1">
    <property type="nucleotide sequence ID" value="NZ_BAABXW010000002.1"/>
</dbReference>
<keyword evidence="1" id="KW-0067">ATP-binding</keyword>
<evidence type="ECO:0000313" key="1">
    <source>
        <dbReference type="EMBL" id="MEY8634438.1"/>
    </source>
</evidence>
<reference evidence="1 2" key="1">
    <citation type="submission" date="2024-03" db="EMBL/GenBank/DDBJ databases">
        <title>Mouse gut bacterial collection (mGBC) of GemPharmatech.</title>
        <authorList>
            <person name="He Y."/>
            <person name="Dong L."/>
            <person name="Wu D."/>
            <person name="Gao X."/>
            <person name="Lin Z."/>
        </authorList>
    </citation>
    <scope>NUCLEOTIDE SEQUENCE [LARGE SCALE GENOMIC DNA]</scope>
    <source>
        <strain evidence="1 2">32-10</strain>
    </source>
</reference>
<sequence>MEEYGGTIKAMSEKGRYTAFTITLPLVKQEN</sequence>
<name>A0ABV4DIU9_9FIRM</name>
<dbReference type="Gene3D" id="3.30.565.10">
    <property type="entry name" value="Histidine kinase-like ATPase, C-terminal domain"/>
    <property type="match status" value="1"/>
</dbReference>
<keyword evidence="1" id="KW-0547">Nucleotide-binding</keyword>
<dbReference type="GO" id="GO:0005524">
    <property type="term" value="F:ATP binding"/>
    <property type="evidence" value="ECO:0007669"/>
    <property type="project" value="UniProtKB-KW"/>
</dbReference>
<dbReference type="SUPFAM" id="SSF55874">
    <property type="entry name" value="ATPase domain of HSP90 chaperone/DNA topoisomerase II/histidine kinase"/>
    <property type="match status" value="1"/>
</dbReference>
<keyword evidence="2" id="KW-1185">Reference proteome</keyword>
<gene>
    <name evidence="1" type="ORF">AALG99_13110</name>
</gene>